<dbReference type="Proteomes" id="UP000567179">
    <property type="component" value="Unassembled WGS sequence"/>
</dbReference>
<gene>
    <name evidence="1" type="ORF">D9619_006416</name>
</gene>
<protein>
    <submittedName>
        <fullName evidence="1">Uncharacterized protein</fullName>
    </submittedName>
</protein>
<dbReference type="EMBL" id="JAACJJ010000042">
    <property type="protein sequence ID" value="KAF5316209.1"/>
    <property type="molecule type" value="Genomic_DNA"/>
</dbReference>
<comment type="caution">
    <text evidence="1">The sequence shown here is derived from an EMBL/GenBank/DDBJ whole genome shotgun (WGS) entry which is preliminary data.</text>
</comment>
<keyword evidence="2" id="KW-1185">Reference proteome</keyword>
<reference evidence="1 2" key="1">
    <citation type="journal article" date="2020" name="ISME J.">
        <title>Uncovering the hidden diversity of litter-decomposition mechanisms in mushroom-forming fungi.</title>
        <authorList>
            <person name="Floudas D."/>
            <person name="Bentzer J."/>
            <person name="Ahren D."/>
            <person name="Johansson T."/>
            <person name="Persson P."/>
            <person name="Tunlid A."/>
        </authorList>
    </citation>
    <scope>NUCLEOTIDE SEQUENCE [LARGE SCALE GENOMIC DNA]</scope>
    <source>
        <strain evidence="1 2">CBS 101986</strain>
    </source>
</reference>
<evidence type="ECO:0000313" key="1">
    <source>
        <dbReference type="EMBL" id="KAF5316209.1"/>
    </source>
</evidence>
<sequence>MAVFYVPRARHEYKTIHSIFHYNVWIGKYQSDLYLHDFYVRGDNPLDFASKLYLENSSFNFQSHTPNARATTCPSAPNSSLRNMRRIADDFLMRLLVIIADEPRQDEMELANEHGEKEQEHFH</sequence>
<evidence type="ECO:0000313" key="2">
    <source>
        <dbReference type="Proteomes" id="UP000567179"/>
    </source>
</evidence>
<accession>A0A8H5B411</accession>
<name>A0A8H5B411_9AGAR</name>
<proteinExistence type="predicted"/>
<organism evidence="1 2">
    <name type="scientific">Psilocybe cf. subviscida</name>
    <dbReference type="NCBI Taxonomy" id="2480587"/>
    <lineage>
        <taxon>Eukaryota</taxon>
        <taxon>Fungi</taxon>
        <taxon>Dikarya</taxon>
        <taxon>Basidiomycota</taxon>
        <taxon>Agaricomycotina</taxon>
        <taxon>Agaricomycetes</taxon>
        <taxon>Agaricomycetidae</taxon>
        <taxon>Agaricales</taxon>
        <taxon>Agaricineae</taxon>
        <taxon>Strophariaceae</taxon>
        <taxon>Psilocybe</taxon>
    </lineage>
</organism>
<dbReference type="AlphaFoldDB" id="A0A8H5B411"/>